<evidence type="ECO:0000259" key="17">
    <source>
        <dbReference type="Pfam" id="PF13614"/>
    </source>
</evidence>
<dbReference type="Pfam" id="PF13614">
    <property type="entry name" value="AAA_31"/>
    <property type="match status" value="1"/>
</dbReference>
<keyword evidence="6 15" id="KW-0812">Transmembrane</keyword>
<evidence type="ECO:0000256" key="8">
    <source>
        <dbReference type="ARBA" id="ARBA00022777"/>
    </source>
</evidence>
<keyword evidence="4" id="KW-0997">Cell inner membrane</keyword>
<evidence type="ECO:0000313" key="20">
    <source>
        <dbReference type="Proteomes" id="UP000054596"/>
    </source>
</evidence>
<dbReference type="OrthoDB" id="9808257at2"/>
<evidence type="ECO:0000256" key="15">
    <source>
        <dbReference type="SAM" id="Phobius"/>
    </source>
</evidence>
<dbReference type="Pfam" id="PF02706">
    <property type="entry name" value="Wzz"/>
    <property type="match status" value="1"/>
</dbReference>
<feature type="region of interest" description="Disordered" evidence="14">
    <location>
        <begin position="730"/>
        <end position="771"/>
    </location>
</feature>
<dbReference type="InterPro" id="IPR003856">
    <property type="entry name" value="LPS_length_determ_N"/>
</dbReference>
<dbReference type="EMBL" id="FCOJ02000024">
    <property type="protein sequence ID" value="SAK65856.1"/>
    <property type="molecule type" value="Genomic_DNA"/>
</dbReference>
<dbReference type="PANTHER" id="PTHR32309:SF32">
    <property type="entry name" value="TYROSINE-PROTEIN KINASE ETK-RELATED"/>
    <property type="match status" value="1"/>
</dbReference>
<dbReference type="CDD" id="cd05387">
    <property type="entry name" value="BY-kinase"/>
    <property type="match status" value="1"/>
</dbReference>
<evidence type="ECO:0000256" key="14">
    <source>
        <dbReference type="SAM" id="MobiDB-lite"/>
    </source>
</evidence>
<keyword evidence="9" id="KW-0067">ATP-binding</keyword>
<accession>A0A158B7X2</accession>
<dbReference type="GO" id="GO:0005886">
    <property type="term" value="C:plasma membrane"/>
    <property type="evidence" value="ECO:0007669"/>
    <property type="project" value="UniProtKB-SubCell"/>
</dbReference>
<keyword evidence="5" id="KW-0808">Transferase</keyword>
<dbReference type="GO" id="GO:0004713">
    <property type="term" value="F:protein tyrosine kinase activity"/>
    <property type="evidence" value="ECO:0007669"/>
    <property type="project" value="TreeGrafter"/>
</dbReference>
<dbReference type="InterPro" id="IPR050445">
    <property type="entry name" value="Bact_polysacc_biosynth/exp"/>
</dbReference>
<organism evidence="19 20">
    <name type="scientific">Caballeronia glebae</name>
    <dbReference type="NCBI Taxonomy" id="1777143"/>
    <lineage>
        <taxon>Bacteria</taxon>
        <taxon>Pseudomonadati</taxon>
        <taxon>Pseudomonadota</taxon>
        <taxon>Betaproteobacteria</taxon>
        <taxon>Burkholderiales</taxon>
        <taxon>Burkholderiaceae</taxon>
        <taxon>Caballeronia</taxon>
    </lineage>
</organism>
<evidence type="ECO:0000256" key="3">
    <source>
        <dbReference type="ARBA" id="ARBA00022475"/>
    </source>
</evidence>
<keyword evidence="20" id="KW-1185">Reference proteome</keyword>
<comment type="catalytic activity">
    <reaction evidence="13">
        <text>L-tyrosyl-[protein] + ATP = O-phospho-L-tyrosyl-[protein] + ADP + H(+)</text>
        <dbReference type="Rhea" id="RHEA:10596"/>
        <dbReference type="Rhea" id="RHEA-COMP:10136"/>
        <dbReference type="Rhea" id="RHEA-COMP:20101"/>
        <dbReference type="ChEBI" id="CHEBI:15378"/>
        <dbReference type="ChEBI" id="CHEBI:30616"/>
        <dbReference type="ChEBI" id="CHEBI:46858"/>
        <dbReference type="ChEBI" id="CHEBI:61978"/>
        <dbReference type="ChEBI" id="CHEBI:456216"/>
    </reaction>
</comment>
<keyword evidence="11 15" id="KW-0472">Membrane</keyword>
<evidence type="ECO:0000313" key="19">
    <source>
        <dbReference type="EMBL" id="SAK65856.1"/>
    </source>
</evidence>
<dbReference type="InterPro" id="IPR025669">
    <property type="entry name" value="AAA_dom"/>
</dbReference>
<dbReference type="Proteomes" id="UP000054596">
    <property type="component" value="Unassembled WGS sequence"/>
</dbReference>
<dbReference type="PANTHER" id="PTHR32309">
    <property type="entry name" value="TYROSINE-PROTEIN KINASE"/>
    <property type="match status" value="1"/>
</dbReference>
<evidence type="ECO:0000256" key="4">
    <source>
        <dbReference type="ARBA" id="ARBA00022519"/>
    </source>
</evidence>
<evidence type="ECO:0000256" key="2">
    <source>
        <dbReference type="ARBA" id="ARBA00008883"/>
    </source>
</evidence>
<evidence type="ECO:0000256" key="6">
    <source>
        <dbReference type="ARBA" id="ARBA00022692"/>
    </source>
</evidence>
<feature type="domain" description="Tyrosine-protein kinase G-rich" evidence="18">
    <location>
        <begin position="385"/>
        <end position="465"/>
    </location>
</feature>
<sequence>MTKDFADDVALPRGEIADTVTESYIRFLKRNYKVIVATTVIFGSVASEYAILATPIYQTSMLLQVQEPPESAGRSSLEDVSSLFAVKPRAATEIQKITSRSVLEAAIAPMHLDISLVPRRDIWTRAQSKLSAAWRRIGGDTEASGVQRGSASVAELPESLRKKRLQVVSEGSGHYRLVTPDGETFKGAISTLETFRTKYGAISLKIDALPGDAGQVFDLRRLSRSAVVDNLQGRLSVTERGKESNIVSASLEGTDPVFIRNLLHAIGTTYVSGEEARRSADAQKSMEALSTELPILKGQIEKSEDRFSRFKNETGSVNLSEQANVVIRQLADVQAKMTDLKVQRQELLRRFTKDDSTVLAVDRQITTLSARATQLEAEARMLPELEQQALRLSRDISVNNQLYAGLLSNMQQLRFIKAGRVNEVRLIDDATLPEEPIKPRRWLIVALGILGGAFLGILLALAKKAWSGKIDGPDDIERRTGLPVFVSGAFGDVSRAASYRQGIDGVHARESSQCPDSRLPSGESLRRFSAIFEHKMHESGARIALFSGVNAWTGTSFVAEQVAAQLAQNGARVLLIDADARAGRLSKRRNAGAAPGLSDVISGRSTFEEVVRHGSAGDFDLLPSGVQKDGVPASLSRDTLGRSLTSVGDRYQFVILDAAPVLSAAETLVMARQAGCVFVVARSNLTRLADLTACVDAFESIGVRVTGAVLNTLGRRRRYRSAAVPVHGVEASPTASNTRGSSSAFGGTSLTTQREAIRDGMTPRPSGLHET</sequence>
<evidence type="ECO:0000256" key="1">
    <source>
        <dbReference type="ARBA" id="ARBA00004429"/>
    </source>
</evidence>
<evidence type="ECO:0000256" key="10">
    <source>
        <dbReference type="ARBA" id="ARBA00022989"/>
    </source>
</evidence>
<evidence type="ECO:0000256" key="13">
    <source>
        <dbReference type="ARBA" id="ARBA00053015"/>
    </source>
</evidence>
<comment type="caution">
    <text evidence="19">The sequence shown here is derived from an EMBL/GenBank/DDBJ whole genome shotgun (WGS) entry which is preliminary data.</text>
</comment>
<evidence type="ECO:0000259" key="18">
    <source>
        <dbReference type="Pfam" id="PF13807"/>
    </source>
</evidence>
<dbReference type="Pfam" id="PF23607">
    <property type="entry name" value="WZC_N"/>
    <property type="match status" value="1"/>
</dbReference>
<evidence type="ECO:0000256" key="12">
    <source>
        <dbReference type="ARBA" id="ARBA00023137"/>
    </source>
</evidence>
<feature type="compositionally biased region" description="Polar residues" evidence="14">
    <location>
        <begin position="733"/>
        <end position="754"/>
    </location>
</feature>
<reference evidence="19" key="1">
    <citation type="submission" date="2016-01" db="EMBL/GenBank/DDBJ databases">
        <authorList>
            <person name="Peeters C."/>
        </authorList>
    </citation>
    <scope>NUCLEOTIDE SEQUENCE [LARGE SCALE GENOMIC DNA]</scope>
    <source>
        <strain evidence="19">LMG 29325</strain>
    </source>
</reference>
<dbReference type="AlphaFoldDB" id="A0A158B7X2"/>
<evidence type="ECO:0000259" key="16">
    <source>
        <dbReference type="Pfam" id="PF02706"/>
    </source>
</evidence>
<name>A0A158B7X2_9BURK</name>
<gene>
    <name evidence="19" type="ORF">AWB82_03648</name>
</gene>
<keyword evidence="10 15" id="KW-1133">Transmembrane helix</keyword>
<feature type="transmembrane region" description="Helical" evidence="15">
    <location>
        <begin position="34"/>
        <end position="57"/>
    </location>
</feature>
<evidence type="ECO:0000256" key="5">
    <source>
        <dbReference type="ARBA" id="ARBA00022679"/>
    </source>
</evidence>
<proteinExistence type="inferred from homology"/>
<evidence type="ECO:0000256" key="11">
    <source>
        <dbReference type="ARBA" id="ARBA00023136"/>
    </source>
</evidence>
<keyword evidence="12" id="KW-0829">Tyrosine-protein kinase</keyword>
<dbReference type="Gene3D" id="3.40.50.300">
    <property type="entry name" value="P-loop containing nucleotide triphosphate hydrolases"/>
    <property type="match status" value="1"/>
</dbReference>
<comment type="subcellular location">
    <subcellularLocation>
        <location evidence="1">Cell inner membrane</location>
        <topology evidence="1">Multi-pass membrane protein</topology>
    </subcellularLocation>
</comment>
<evidence type="ECO:0000256" key="9">
    <source>
        <dbReference type="ARBA" id="ARBA00022840"/>
    </source>
</evidence>
<dbReference type="InterPro" id="IPR032807">
    <property type="entry name" value="GNVR"/>
</dbReference>
<protein>
    <submittedName>
        <fullName evidence="19">Exopolysaccharide transport protein family protein</fullName>
    </submittedName>
</protein>
<feature type="domain" description="AAA" evidence="17">
    <location>
        <begin position="558"/>
        <end position="671"/>
    </location>
</feature>
<evidence type="ECO:0000256" key="7">
    <source>
        <dbReference type="ARBA" id="ARBA00022741"/>
    </source>
</evidence>
<dbReference type="STRING" id="1777143.AWB82_03648"/>
<dbReference type="Pfam" id="PF13807">
    <property type="entry name" value="GNVR"/>
    <property type="match status" value="1"/>
</dbReference>
<dbReference type="RefSeq" id="WP_086969573.1">
    <property type="nucleotide sequence ID" value="NZ_FCOJ02000024.1"/>
</dbReference>
<comment type="similarity">
    <text evidence="2">Belongs to the etk/wzc family.</text>
</comment>
<feature type="domain" description="Polysaccharide chain length determinant N-terminal" evidence="16">
    <location>
        <begin position="25"/>
        <end position="107"/>
    </location>
</feature>
<keyword evidence="3" id="KW-1003">Cell membrane</keyword>
<feature type="transmembrane region" description="Helical" evidence="15">
    <location>
        <begin position="442"/>
        <end position="462"/>
    </location>
</feature>
<dbReference type="SUPFAM" id="SSF52540">
    <property type="entry name" value="P-loop containing nucleoside triphosphate hydrolases"/>
    <property type="match status" value="1"/>
</dbReference>
<keyword evidence="8" id="KW-0418">Kinase</keyword>
<dbReference type="InterPro" id="IPR005702">
    <property type="entry name" value="Wzc-like_C"/>
</dbReference>
<keyword evidence="7" id="KW-0547">Nucleotide-binding</keyword>
<dbReference type="InterPro" id="IPR027417">
    <property type="entry name" value="P-loop_NTPase"/>
</dbReference>